<feature type="non-terminal residue" evidence="2">
    <location>
        <position position="89"/>
    </location>
</feature>
<evidence type="ECO:0000259" key="1">
    <source>
        <dbReference type="Pfam" id="PF23341"/>
    </source>
</evidence>
<reference evidence="3" key="1">
    <citation type="submission" date="2012-08" db="EMBL/GenBank/DDBJ databases">
        <title>The Genome Sequence of Wuchereria bancrofti.</title>
        <authorList>
            <person name="Nutman T.B."/>
            <person name="Fink D.L."/>
            <person name="Russ C."/>
            <person name="Young S."/>
            <person name="Zeng Q."/>
            <person name="Koehrsen M."/>
            <person name="Alvarado L."/>
            <person name="Berlin A."/>
            <person name="Chapman S.B."/>
            <person name="Chen Z."/>
            <person name="Freedman E."/>
            <person name="Gellesch M."/>
            <person name="Goldberg J."/>
            <person name="Griggs A."/>
            <person name="Gujja S."/>
            <person name="Heilman E.R."/>
            <person name="Heiman D."/>
            <person name="Hepburn T."/>
            <person name="Howarth C."/>
            <person name="Jen D."/>
            <person name="Larson L."/>
            <person name="Lewis B."/>
            <person name="Mehta T."/>
            <person name="Park D."/>
            <person name="Pearson M."/>
            <person name="Roberts A."/>
            <person name="Saif S."/>
            <person name="Shea T."/>
            <person name="Shenoy N."/>
            <person name="Sisk P."/>
            <person name="Stolte C."/>
            <person name="Sykes S."/>
            <person name="Walk T."/>
            <person name="White J."/>
            <person name="Yandava C."/>
            <person name="Haas B."/>
            <person name="Henn M.R."/>
            <person name="Nusbaum C."/>
            <person name="Birren B."/>
        </authorList>
    </citation>
    <scope>NUCLEOTIDE SEQUENCE [LARGE SCALE GENOMIC DNA]</scope>
    <source>
        <strain evidence="3">NA</strain>
    </source>
</reference>
<evidence type="ECO:0000313" key="2">
    <source>
        <dbReference type="EMBL" id="EJW73046.1"/>
    </source>
</evidence>
<protein>
    <recommendedName>
        <fullName evidence="1">PEP5/VPS11 N-terminal domain-containing protein</fullName>
    </recommendedName>
</protein>
<organism evidence="2 3">
    <name type="scientific">Wuchereria bancrofti</name>
    <dbReference type="NCBI Taxonomy" id="6293"/>
    <lineage>
        <taxon>Eukaryota</taxon>
        <taxon>Metazoa</taxon>
        <taxon>Ecdysozoa</taxon>
        <taxon>Nematoda</taxon>
        <taxon>Chromadorea</taxon>
        <taxon>Rhabditida</taxon>
        <taxon>Spirurina</taxon>
        <taxon>Spiruromorpha</taxon>
        <taxon>Filarioidea</taxon>
        <taxon>Onchocercidae</taxon>
        <taxon>Wuchereria</taxon>
    </lineage>
</organism>
<dbReference type="AlphaFoldDB" id="J9DTS5"/>
<evidence type="ECO:0000313" key="3">
    <source>
        <dbReference type="Proteomes" id="UP000004810"/>
    </source>
</evidence>
<dbReference type="Proteomes" id="UP000004810">
    <property type="component" value="Unassembled WGS sequence"/>
</dbReference>
<dbReference type="Pfam" id="PF23341">
    <property type="entry name" value="PEP5_VPS11_N"/>
    <property type="match status" value="1"/>
</dbReference>
<dbReference type="EMBL" id="ADBV01014826">
    <property type="protein sequence ID" value="EJW73046.1"/>
    <property type="molecule type" value="Genomic_DNA"/>
</dbReference>
<dbReference type="InterPro" id="IPR057307">
    <property type="entry name" value="PEP5_VPS11_N"/>
</dbReference>
<proteinExistence type="predicted"/>
<name>J9DTS5_WUCBA</name>
<comment type="caution">
    <text evidence="2">The sequence shown here is derived from an EMBL/GenBank/DDBJ whole genome shotgun (WGS) entry which is preliminary data.</text>
</comment>
<sequence length="89" mass="9999">MSLVETGWRQFTFFEKHNVYDPNNPKCRFNGLKNLKAFRSVSGVGFTVFGEPCGAIFKLSRNLEEYCWIAHKRSLADIALAGLILATVG</sequence>
<accession>J9DTS5</accession>
<feature type="domain" description="PEP5/VPS11 N-terminal" evidence="1">
    <location>
        <begin position="8"/>
        <end position="89"/>
    </location>
</feature>
<gene>
    <name evidence="2" type="ORF">WUBG_16048</name>
</gene>